<dbReference type="InterPro" id="IPR056685">
    <property type="entry name" value="DUF7783"/>
</dbReference>
<feature type="domain" description="Ras-GEF" evidence="14">
    <location>
        <begin position="967"/>
        <end position="1204"/>
    </location>
</feature>
<dbReference type="CDD" id="cd06224">
    <property type="entry name" value="REM"/>
    <property type="match status" value="1"/>
</dbReference>
<dbReference type="InterPro" id="IPR000651">
    <property type="entry name" value="Ras-like_Gua-exchang_fac_N"/>
</dbReference>
<dbReference type="AlphaFoldDB" id="A0A3N2PWH1"/>
<dbReference type="GO" id="GO:0005886">
    <property type="term" value="C:plasma membrane"/>
    <property type="evidence" value="ECO:0007669"/>
    <property type="project" value="TreeGrafter"/>
</dbReference>
<comment type="subcellular location">
    <subcellularLocation>
        <location evidence="2">Endosome membrane</location>
        <topology evidence="2">Peripheral membrane protein</topology>
        <orientation evidence="2">Cytoplasmic side</orientation>
    </subcellularLocation>
</comment>
<proteinExistence type="inferred from homology"/>
<dbReference type="CDD" id="cd00155">
    <property type="entry name" value="RasGEF"/>
    <property type="match status" value="1"/>
</dbReference>
<dbReference type="SUPFAM" id="SSF48366">
    <property type="entry name" value="Ras GEF"/>
    <property type="match status" value="1"/>
</dbReference>
<dbReference type="OrthoDB" id="546434at2759"/>
<dbReference type="Gene3D" id="2.30.30.40">
    <property type="entry name" value="SH3 Domains"/>
    <property type="match status" value="1"/>
</dbReference>
<keyword evidence="17" id="KW-1185">Reference proteome</keyword>
<dbReference type="InterPro" id="IPR036964">
    <property type="entry name" value="RASGEF_cat_dom_sf"/>
</dbReference>
<dbReference type="FunFam" id="2.30.30.40:FF:000072">
    <property type="entry name" value="Unconventional Myosin IB"/>
    <property type="match status" value="1"/>
</dbReference>
<dbReference type="InterPro" id="IPR036028">
    <property type="entry name" value="SH3-like_dom_sf"/>
</dbReference>
<feature type="region of interest" description="Disordered" evidence="12">
    <location>
        <begin position="131"/>
        <end position="193"/>
    </location>
</feature>
<evidence type="ECO:0000313" key="16">
    <source>
        <dbReference type="EMBL" id="ROT38848.1"/>
    </source>
</evidence>
<dbReference type="PANTHER" id="PTHR23113">
    <property type="entry name" value="GUANINE NUCLEOTIDE EXCHANGE FACTOR"/>
    <property type="match status" value="1"/>
</dbReference>
<evidence type="ECO:0000256" key="8">
    <source>
        <dbReference type="ARBA" id="ARBA00022658"/>
    </source>
</evidence>
<feature type="domain" description="N-terminal Ras-GEF" evidence="15">
    <location>
        <begin position="798"/>
        <end position="931"/>
    </location>
</feature>
<evidence type="ECO:0000256" key="2">
    <source>
        <dbReference type="ARBA" id="ARBA00004125"/>
    </source>
</evidence>
<dbReference type="Pfam" id="PF25006">
    <property type="entry name" value="DUF7783"/>
    <property type="match status" value="1"/>
</dbReference>
<dbReference type="PRINTS" id="PR00452">
    <property type="entry name" value="SH3DOMAIN"/>
</dbReference>
<comment type="subunit">
    <text evidence="4">Component of the ESCRT-0 complex composed of HSE1 and VPS27.</text>
</comment>
<dbReference type="Pfam" id="PF00018">
    <property type="entry name" value="SH3_1"/>
    <property type="match status" value="1"/>
</dbReference>
<dbReference type="Pfam" id="PF00618">
    <property type="entry name" value="RasGEF_N"/>
    <property type="match status" value="1"/>
</dbReference>
<dbReference type="Pfam" id="PF23518">
    <property type="entry name" value="WW_2"/>
    <property type="match status" value="1"/>
</dbReference>
<evidence type="ECO:0000259" key="15">
    <source>
        <dbReference type="PROSITE" id="PS50212"/>
    </source>
</evidence>
<dbReference type="InterPro" id="IPR056686">
    <property type="entry name" value="DUF7784"/>
</dbReference>
<evidence type="ECO:0000256" key="1">
    <source>
        <dbReference type="ARBA" id="ARBA00002654"/>
    </source>
</evidence>
<dbReference type="Pfam" id="PF25008">
    <property type="entry name" value="DUF7784"/>
    <property type="match status" value="1"/>
</dbReference>
<feature type="region of interest" description="Disordered" evidence="12">
    <location>
        <begin position="221"/>
        <end position="315"/>
    </location>
</feature>
<dbReference type="Proteomes" id="UP000272025">
    <property type="component" value="Unassembled WGS sequence"/>
</dbReference>
<feature type="compositionally biased region" description="Basic and acidic residues" evidence="12">
    <location>
        <begin position="704"/>
        <end position="732"/>
    </location>
</feature>
<feature type="compositionally biased region" description="Polar residues" evidence="12">
    <location>
        <begin position="291"/>
        <end position="312"/>
    </location>
</feature>
<dbReference type="SMART" id="SM00229">
    <property type="entry name" value="RasGEFN"/>
    <property type="match status" value="1"/>
</dbReference>
<reference evidence="16 17" key="1">
    <citation type="journal article" date="2018" name="Mol. Ecol.">
        <title>The obligate alkalophilic soda-lake fungus Sodiomyces alkalinus has shifted to a protein diet.</title>
        <authorList>
            <person name="Grum-Grzhimaylo A.A."/>
            <person name="Falkoski D.L."/>
            <person name="van den Heuvel J."/>
            <person name="Valero-Jimenez C.A."/>
            <person name="Min B."/>
            <person name="Choi I.G."/>
            <person name="Lipzen A."/>
            <person name="Daum C.G."/>
            <person name="Aanen D.K."/>
            <person name="Tsang A."/>
            <person name="Henrissat B."/>
            <person name="Bilanenko E.N."/>
            <person name="de Vries R.P."/>
            <person name="van Kan J.A.L."/>
            <person name="Grigoriev I.V."/>
            <person name="Debets A.J.M."/>
        </authorList>
    </citation>
    <scope>NUCLEOTIDE SEQUENCE [LARGE SCALE GENOMIC DNA]</scope>
    <source>
        <strain evidence="16 17">F11</strain>
    </source>
</reference>
<dbReference type="SMART" id="SM00326">
    <property type="entry name" value="SH3"/>
    <property type="match status" value="1"/>
</dbReference>
<feature type="compositionally biased region" description="Basic and acidic residues" evidence="12">
    <location>
        <begin position="230"/>
        <end position="245"/>
    </location>
</feature>
<dbReference type="InterPro" id="IPR008937">
    <property type="entry name" value="Ras-like_GEF"/>
</dbReference>
<dbReference type="Pfam" id="PF00617">
    <property type="entry name" value="RasGEF"/>
    <property type="match status" value="1"/>
</dbReference>
<keyword evidence="8 10" id="KW-0344">Guanine-nucleotide releasing factor</keyword>
<evidence type="ECO:0000256" key="5">
    <source>
        <dbReference type="ARBA" id="ARBA00017923"/>
    </source>
</evidence>
<evidence type="ECO:0000256" key="3">
    <source>
        <dbReference type="ARBA" id="ARBA00009666"/>
    </source>
</evidence>
<dbReference type="GeneID" id="39576542"/>
<dbReference type="InterPro" id="IPR023578">
    <property type="entry name" value="Ras_GEF_dom_sf"/>
</dbReference>
<dbReference type="PROSITE" id="PS50212">
    <property type="entry name" value="RASGEF_NTER"/>
    <property type="match status" value="1"/>
</dbReference>
<keyword evidence="9" id="KW-0967">Endosome</keyword>
<dbReference type="InterPro" id="IPR001452">
    <property type="entry name" value="SH3_domain"/>
</dbReference>
<evidence type="ECO:0000256" key="6">
    <source>
        <dbReference type="ARBA" id="ARBA00018978"/>
    </source>
</evidence>
<gene>
    <name evidence="16" type="ORF">SODALDRAFT_277439</name>
</gene>
<feature type="region of interest" description="Disordered" evidence="12">
    <location>
        <begin position="688"/>
        <end position="756"/>
    </location>
</feature>
<dbReference type="GO" id="GO:0007265">
    <property type="term" value="P:Ras protein signal transduction"/>
    <property type="evidence" value="ECO:0007669"/>
    <property type="project" value="TreeGrafter"/>
</dbReference>
<feature type="domain" description="SH3" evidence="13">
    <location>
        <begin position="74"/>
        <end position="133"/>
    </location>
</feature>
<dbReference type="InterPro" id="IPR001895">
    <property type="entry name" value="RASGEF_cat_dom"/>
</dbReference>
<evidence type="ECO:0000256" key="12">
    <source>
        <dbReference type="SAM" id="MobiDB-lite"/>
    </source>
</evidence>
<evidence type="ECO:0000259" key="13">
    <source>
        <dbReference type="PROSITE" id="PS50002"/>
    </source>
</evidence>
<name>A0A3N2PWH1_SODAK</name>
<accession>A0A3N2PWH1</accession>
<sequence>MAEAGLAHAQTLETTTRIASIQRSLPETINISRGSGRHCSITELQATCSDQRAAFKSTQSVTSAMNGIVGTAPPGTMYVRALYDYEADDRTSLSFHEGDIIQVITQLESGWWDGVINGVRGWFPSNYCQIITGPEDNPESDPNEQVGRIEDEPQDQESYEEHFDEDAGSDEDSPNALPMEGTQSADTKSRADFWIPQATPDGRLFYYNMMTGDRSLELPLESPVSASEAGPRDRINIPIPDRTRLPPEMLARGLTQDEDDDSDTNSASEIEGESLMLASRSSLPRKRRSFNENGLSHSTSMDSINDTSPATRNKSDPFVAANLSMNATPIIASSTSFTSTSYNAPSTSTVPRSFFDDGLTPPLTWTRLVSDMRRAIDRYRDAVTRGTRSAYVARAEDISDHLRLLLAAGSGTTDNHSGQPSIISTNKALYPHFRDMMSKFSKLVISSHIAAADWPNPESVQKCLQEADGVLLGVFSYVEIARQQRGEEIPRLFPGFVIGSSTGGSWQNNGLGRRDPITANFLEDEEGVVEPTTPIDGKLLERLDEYKRMLVFSIRELEKHLVISDKVVTAFRHELIGNNVCSAGGKVLETFKPWIALVESIDLSLNNSLEMPQVSDFNMNKQCLYDTVSDLLLGCQAVAGPVADEWAEIHGEALENRLQYAQQCAKALETNASHMGFSLQLLSEQVLTSPQQQSTQHEQQVDPQPRDDFVPREQLRRGETMPYERTHQRTDSRPAPVRPPLMTSQSFSEGDSAAGNFRKGDYSKVRRVLGDVPNPVEDTPEFLMLDQEHDLSWDTKTPTPTVKGGTLLALVEQLTRHDKLDSNFNNTFLLTYRSFTTARELFELLVSRFSVQPPEGLSPADFELWRDKKQKFIRVRVVNILKSWFDNFWMEDYNEESKRLIRDVYAFARDNVKSTETPGAALLMTILDQRLSGKEAGARRMIQTVNQSTPAPIMPKNMKKLKFLDIDVTEFARQLTIIESRLYSKIKPTECLNKTWQKKVAEGETEPAPNVKLLILHSNQMTNWVAEMILSQMDVRKRVVVIKHFVAVADKCRSLNNFSTLTSIISALGTAPIARLKRTWDQVPQRTQSVLESMRRLMASTKNFGEYREALHAANPPCIPFFGVYLTDLTFIEDGIPSVIKRTNLINFAKRSKTAEVIRDIQQYQAVGYSLQPVPELQDYILINMQGASDVHEMYDRSLQVEPREREDEKIVRYVTLGHHGSFRIEDLALVLASSAAGHPIRTSPFPLPNSPSPQQQETKDPRLLFFAV</sequence>
<dbReference type="EMBL" id="ML119055">
    <property type="protein sequence ID" value="ROT38848.1"/>
    <property type="molecule type" value="Genomic_DNA"/>
</dbReference>
<evidence type="ECO:0000259" key="14">
    <source>
        <dbReference type="PROSITE" id="PS50009"/>
    </source>
</evidence>
<evidence type="ECO:0000256" key="7">
    <source>
        <dbReference type="ARBA" id="ARBA00022443"/>
    </source>
</evidence>
<evidence type="ECO:0000256" key="10">
    <source>
        <dbReference type="PROSITE-ProRule" id="PRU00168"/>
    </source>
</evidence>
<dbReference type="InterPro" id="IPR057827">
    <property type="entry name" value="WW_fungi"/>
</dbReference>
<organism evidence="16 17">
    <name type="scientific">Sodiomyces alkalinus (strain CBS 110278 / VKM F-3762 / F11)</name>
    <name type="common">Alkaliphilic filamentous fungus</name>
    <dbReference type="NCBI Taxonomy" id="1314773"/>
    <lineage>
        <taxon>Eukaryota</taxon>
        <taxon>Fungi</taxon>
        <taxon>Dikarya</taxon>
        <taxon>Ascomycota</taxon>
        <taxon>Pezizomycotina</taxon>
        <taxon>Sordariomycetes</taxon>
        <taxon>Hypocreomycetidae</taxon>
        <taxon>Glomerellales</taxon>
        <taxon>Plectosphaerellaceae</taxon>
        <taxon>Sodiomyces</taxon>
    </lineage>
</organism>
<dbReference type="PROSITE" id="PS50002">
    <property type="entry name" value="SH3"/>
    <property type="match status" value="1"/>
</dbReference>
<dbReference type="GO" id="GO:0010008">
    <property type="term" value="C:endosome membrane"/>
    <property type="evidence" value="ECO:0007669"/>
    <property type="project" value="UniProtKB-SubCell"/>
</dbReference>
<protein>
    <recommendedName>
        <fullName evidence="5">Class E vacuolar protein-sorting machinery protein HSE1</fullName>
    </recommendedName>
    <alternativeName>
        <fullName evidence="6">Class E vacuolar protein-sorting machinery protein hse1</fullName>
    </alternativeName>
</protein>
<comment type="similarity">
    <text evidence="3">Belongs to the STAM family.</text>
</comment>
<dbReference type="PANTHER" id="PTHR23113:SF368">
    <property type="entry name" value="CELL DIVISION CONTROL PROTEIN 25"/>
    <property type="match status" value="1"/>
</dbReference>
<dbReference type="SMART" id="SM00147">
    <property type="entry name" value="RasGEF"/>
    <property type="match status" value="1"/>
</dbReference>
<dbReference type="STRING" id="1314773.A0A3N2PWH1"/>
<dbReference type="PROSITE" id="PS00720">
    <property type="entry name" value="RASGEF"/>
    <property type="match status" value="1"/>
</dbReference>
<keyword evidence="7 11" id="KW-0728">SH3 domain</keyword>
<evidence type="ECO:0000313" key="17">
    <source>
        <dbReference type="Proteomes" id="UP000272025"/>
    </source>
</evidence>
<dbReference type="PROSITE" id="PS50009">
    <property type="entry name" value="RASGEF_CAT"/>
    <property type="match status" value="1"/>
</dbReference>
<dbReference type="SUPFAM" id="SSF50044">
    <property type="entry name" value="SH3-domain"/>
    <property type="match status" value="1"/>
</dbReference>
<dbReference type="Gene3D" id="1.20.870.10">
    <property type="entry name" value="Son of sevenless (SoS) protein Chain: S domain 1"/>
    <property type="match status" value="1"/>
</dbReference>
<dbReference type="InterPro" id="IPR019804">
    <property type="entry name" value="Ras_G-nucl-exch_fac_CS"/>
</dbReference>
<dbReference type="Gene3D" id="1.10.840.10">
    <property type="entry name" value="Ras guanine-nucleotide exchange factors catalytic domain"/>
    <property type="match status" value="1"/>
</dbReference>
<evidence type="ECO:0000256" key="11">
    <source>
        <dbReference type="PROSITE-ProRule" id="PRU00192"/>
    </source>
</evidence>
<dbReference type="GO" id="GO:0005085">
    <property type="term" value="F:guanyl-nucleotide exchange factor activity"/>
    <property type="evidence" value="ECO:0007669"/>
    <property type="project" value="UniProtKB-KW"/>
</dbReference>
<comment type="function">
    <text evidence="1">Component of the ESCRT-0 complex which is the sorting receptor for ubiquitinated cargo proteins at the multivesicular body (MVB).</text>
</comment>
<dbReference type="RefSeq" id="XP_028466654.1">
    <property type="nucleotide sequence ID" value="XM_028608064.1"/>
</dbReference>
<feature type="compositionally biased region" description="Acidic residues" evidence="12">
    <location>
        <begin position="152"/>
        <end position="173"/>
    </location>
</feature>
<evidence type="ECO:0000256" key="4">
    <source>
        <dbReference type="ARBA" id="ARBA00011446"/>
    </source>
</evidence>
<evidence type="ECO:0000256" key="9">
    <source>
        <dbReference type="ARBA" id="ARBA00022753"/>
    </source>
</evidence>
<dbReference type="CDD" id="cd11883">
    <property type="entry name" value="SH3_Sdc25"/>
    <property type="match status" value="1"/>
</dbReference>